<dbReference type="SUPFAM" id="SSF52113">
    <property type="entry name" value="BRCT domain"/>
    <property type="match status" value="1"/>
</dbReference>
<dbReference type="Pfam" id="PF12826">
    <property type="entry name" value="HHH_2"/>
    <property type="match status" value="1"/>
</dbReference>
<dbReference type="InterPro" id="IPR013839">
    <property type="entry name" value="DNAligase_adenylation"/>
</dbReference>
<keyword evidence="9 12" id="KW-0234">DNA repair</keyword>
<dbReference type="RefSeq" id="WP_078232495.1">
    <property type="nucleotide sequence ID" value="NZ_MWLE01000089.1"/>
</dbReference>
<comment type="function">
    <text evidence="1 12">DNA ligase that catalyzes the formation of phosphodiester linkages between 5'-phosphoryl and 3'-hydroxyl groups in double-stranded DNA using NAD as a coenzyme and as the energy source for the reaction. It is essential for DNA replication and repair of damaged DNA.</text>
</comment>
<dbReference type="EC" id="6.5.1.2" evidence="12 13"/>
<feature type="domain" description="BRCT" evidence="15">
    <location>
        <begin position="745"/>
        <end position="819"/>
    </location>
</feature>
<evidence type="ECO:0000256" key="14">
    <source>
        <dbReference type="SAM" id="MobiDB-lite"/>
    </source>
</evidence>
<evidence type="ECO:0000256" key="1">
    <source>
        <dbReference type="ARBA" id="ARBA00004067"/>
    </source>
</evidence>
<dbReference type="InterPro" id="IPR010994">
    <property type="entry name" value="RuvA_2-like"/>
</dbReference>
<dbReference type="FunFam" id="3.30.470.30:FF:000001">
    <property type="entry name" value="DNA ligase"/>
    <property type="match status" value="1"/>
</dbReference>
<feature type="binding site" evidence="12">
    <location>
        <position position="477"/>
    </location>
    <ligand>
        <name>Zn(2+)</name>
        <dbReference type="ChEBI" id="CHEBI:29105"/>
    </ligand>
</feature>
<dbReference type="SUPFAM" id="SSF56091">
    <property type="entry name" value="DNA ligase/mRNA capping enzyme, catalytic domain"/>
    <property type="match status" value="1"/>
</dbReference>
<keyword evidence="10 12" id="KW-0464">Manganese</keyword>
<dbReference type="FunFam" id="1.10.150.20:FF:000007">
    <property type="entry name" value="DNA ligase"/>
    <property type="match status" value="1"/>
</dbReference>
<dbReference type="InterPro" id="IPR001357">
    <property type="entry name" value="BRCT_dom"/>
</dbReference>
<organism evidence="16 17">
    <name type="scientific">Candidatus Synechococcus spongiarum LMB bulk15N</name>
    <dbReference type="NCBI Taxonomy" id="1943583"/>
    <lineage>
        <taxon>Bacteria</taxon>
        <taxon>Bacillati</taxon>
        <taxon>Cyanobacteriota</taxon>
        <taxon>Cyanophyceae</taxon>
        <taxon>Synechococcales</taxon>
        <taxon>Synechococcaceae</taxon>
        <taxon>Synechococcus</taxon>
    </lineage>
</organism>
<keyword evidence="6 12" id="KW-0862">Zinc</keyword>
<evidence type="ECO:0000259" key="15">
    <source>
        <dbReference type="PROSITE" id="PS50172"/>
    </source>
</evidence>
<keyword evidence="4 12" id="KW-0479">Metal-binding</keyword>
<feature type="binding site" evidence="12">
    <location>
        <position position="182"/>
    </location>
    <ligand>
        <name>NAD(+)</name>
        <dbReference type="ChEBI" id="CHEBI:57540"/>
    </ligand>
</feature>
<name>A0A1T1CZT6_9SYNE</name>
<dbReference type="AlphaFoldDB" id="A0A1T1CZT6"/>
<dbReference type="Proteomes" id="UP000242590">
    <property type="component" value="Unassembled WGS sequence"/>
</dbReference>
<dbReference type="Pfam" id="PF14520">
    <property type="entry name" value="HHH_5"/>
    <property type="match status" value="2"/>
</dbReference>
<protein>
    <recommendedName>
        <fullName evidence="12 13">DNA ligase</fullName>
        <ecNumber evidence="12 13">6.5.1.2</ecNumber>
    </recommendedName>
    <alternativeName>
        <fullName evidence="12">Polydeoxyribonucleotide synthase [NAD(+)]</fullName>
    </alternativeName>
</protein>
<dbReference type="CDD" id="cd00114">
    <property type="entry name" value="LIGANc"/>
    <property type="match status" value="1"/>
</dbReference>
<dbReference type="PROSITE" id="PS01056">
    <property type="entry name" value="DNA_LIGASE_N2"/>
    <property type="match status" value="1"/>
</dbReference>
<keyword evidence="7 12" id="KW-0460">Magnesium</keyword>
<dbReference type="NCBIfam" id="NF005932">
    <property type="entry name" value="PRK07956.1"/>
    <property type="match status" value="1"/>
</dbReference>
<sequence length="856" mass="93802">MSSSPTSPAAAEARAEALRQQLNQASHAYYILAAPILPDQEYDRLYQELLALEESHPHLVQPDSPTQRVGEPVEAGFPSVVHRIPLLSLDNVFAVEELPKWERRLRPRLDGSPDQPLAYSCELKVDGVALALRYEHGLLVQGATRGDGQRGEEITASVRTIRSIPLRLRCTEPPAWAEIRGEAFLAEATFSAINQQRRQQDETPFANARNACAGTLRQLDPQVVASRKVDFVAYGLHLSPEQPQPPRQLEALNWLAAAGFKTDAHARHCSNLADVERFYRHWNLRRHRLPYGTDGVVVKLNDLALQQQAGNTQRAPRWAVAMKFSQVEARSTLRRLVAQVGRTGVVTPVAEFDPVQLDGSTVARATLHNVARIDELTRGEGLREGDTFVVRKAGGVIPEVVAMVSCALPPGRPLTFPRHCPKCASLLVRESKEAALRQWLSDSANQHLLDRCPNLKASLLKSLAGLEAATRCVNSSCPAILCGALRHWVSRDALDIDGLGRKGIEQLVENGLVHTIDDLYRLRETDLAALEGWGAPSARSLLQSLEASRQQPWHRVLYGLGIPHVGSANAKVLAHAFPSAEDLSEAFAVTRQFQGADVPMLDALRKKEKSGNTVPPQKKEKMGIAEGLALKLQKWLSSSDNRKRLMLKDFGETSRKDVLCIIPDVGPEKARILADVFPSAEDLMEAFAVTRQFQGADERLLEDLPGVDNKIALALQQWLANPANQKLLAGLAQVGFPLHGQRSETLAGPLTGQTFVLTGALSSFSRAEARKRIEAAGGTVANSVSKKTTHLVVGVNPSRKLDKAHALGIEILDEDTLLQRLNCQQQDLAPPNPDLPLMKYMSEASPADDHNPAAQS</sequence>
<keyword evidence="5 12" id="KW-0227">DNA damage</keyword>
<dbReference type="Gene3D" id="1.10.287.610">
    <property type="entry name" value="Helix hairpin bin"/>
    <property type="match status" value="1"/>
</dbReference>
<dbReference type="Gene3D" id="6.20.10.30">
    <property type="match status" value="1"/>
</dbReference>
<dbReference type="PANTHER" id="PTHR23389">
    <property type="entry name" value="CHROMOSOME TRANSMISSION FIDELITY FACTOR 18"/>
    <property type="match status" value="1"/>
</dbReference>
<dbReference type="EMBL" id="MWLE01000089">
    <property type="protein sequence ID" value="OOV34040.1"/>
    <property type="molecule type" value="Genomic_DNA"/>
</dbReference>
<accession>A0A1T1CZT6</accession>
<dbReference type="SMART" id="SM00532">
    <property type="entry name" value="LIGANc"/>
    <property type="match status" value="1"/>
</dbReference>
<dbReference type="PROSITE" id="PS50172">
    <property type="entry name" value="BRCT"/>
    <property type="match status" value="1"/>
</dbReference>
<dbReference type="SMART" id="SM00292">
    <property type="entry name" value="BRCT"/>
    <property type="match status" value="1"/>
</dbReference>
<evidence type="ECO:0000256" key="3">
    <source>
        <dbReference type="ARBA" id="ARBA00022705"/>
    </source>
</evidence>
<comment type="cofactor">
    <cofactor evidence="12">
        <name>Mg(2+)</name>
        <dbReference type="ChEBI" id="CHEBI:18420"/>
    </cofactor>
    <cofactor evidence="12">
        <name>Mn(2+)</name>
        <dbReference type="ChEBI" id="CHEBI:29035"/>
    </cofactor>
</comment>
<keyword evidence="8 12" id="KW-0520">NAD</keyword>
<gene>
    <name evidence="12" type="primary">ligA</name>
    <name evidence="16" type="ORF">BV53_06490</name>
</gene>
<comment type="caution">
    <text evidence="16">The sequence shown here is derived from an EMBL/GenBank/DDBJ whole genome shotgun (WGS) entry which is preliminary data.</text>
</comment>
<evidence type="ECO:0000256" key="6">
    <source>
        <dbReference type="ARBA" id="ARBA00022833"/>
    </source>
</evidence>
<dbReference type="Pfam" id="PF00533">
    <property type="entry name" value="BRCT"/>
    <property type="match status" value="1"/>
</dbReference>
<dbReference type="Gene3D" id="2.40.50.140">
    <property type="entry name" value="Nucleic acid-binding proteins"/>
    <property type="match status" value="1"/>
</dbReference>
<dbReference type="GO" id="GO:0006281">
    <property type="term" value="P:DNA repair"/>
    <property type="evidence" value="ECO:0007669"/>
    <property type="project" value="UniProtKB-KW"/>
</dbReference>
<dbReference type="PANTHER" id="PTHR23389:SF9">
    <property type="entry name" value="DNA LIGASE"/>
    <property type="match status" value="1"/>
</dbReference>
<evidence type="ECO:0000313" key="17">
    <source>
        <dbReference type="Proteomes" id="UP000242590"/>
    </source>
</evidence>
<evidence type="ECO:0000256" key="10">
    <source>
        <dbReference type="ARBA" id="ARBA00023211"/>
    </source>
</evidence>
<feature type="binding site" evidence="12">
    <location>
        <position position="472"/>
    </location>
    <ligand>
        <name>Zn(2+)</name>
        <dbReference type="ChEBI" id="CHEBI:29105"/>
    </ligand>
</feature>
<evidence type="ECO:0000256" key="2">
    <source>
        <dbReference type="ARBA" id="ARBA00022598"/>
    </source>
</evidence>
<dbReference type="InterPro" id="IPR033136">
    <property type="entry name" value="DNA_ligase_CS"/>
</dbReference>
<comment type="similarity">
    <text evidence="12">Belongs to the NAD-dependent DNA ligase family. LigA subfamily.</text>
</comment>
<feature type="binding site" evidence="12">
    <location>
        <position position="452"/>
    </location>
    <ligand>
        <name>Zn(2+)</name>
        <dbReference type="ChEBI" id="CHEBI:29105"/>
    </ligand>
</feature>
<evidence type="ECO:0000256" key="9">
    <source>
        <dbReference type="ARBA" id="ARBA00023204"/>
    </source>
</evidence>
<dbReference type="Pfam" id="PF03120">
    <property type="entry name" value="OB_DNA_ligase"/>
    <property type="match status" value="1"/>
</dbReference>
<dbReference type="HAMAP" id="MF_01588">
    <property type="entry name" value="DNA_ligase_A"/>
    <property type="match status" value="1"/>
</dbReference>
<dbReference type="PROSITE" id="PS01055">
    <property type="entry name" value="DNA_LIGASE_N1"/>
    <property type="match status" value="1"/>
</dbReference>
<feature type="compositionally biased region" description="Basic and acidic residues" evidence="14">
    <location>
        <begin position="847"/>
        <end position="856"/>
    </location>
</feature>
<keyword evidence="3 12" id="KW-0235">DNA replication</keyword>
<dbReference type="InterPro" id="IPR012340">
    <property type="entry name" value="NA-bd_OB-fold"/>
</dbReference>
<feature type="binding site" evidence="12">
    <location>
        <position position="122"/>
    </location>
    <ligand>
        <name>NAD(+)</name>
        <dbReference type="ChEBI" id="CHEBI:57540"/>
    </ligand>
</feature>
<evidence type="ECO:0000256" key="5">
    <source>
        <dbReference type="ARBA" id="ARBA00022763"/>
    </source>
</evidence>
<dbReference type="Pfam" id="PF01653">
    <property type="entry name" value="DNA_ligase_aden"/>
    <property type="match status" value="1"/>
</dbReference>
<proteinExistence type="inferred from homology"/>
<feature type="active site" description="N6-AMP-lysine intermediate" evidence="12">
    <location>
        <position position="124"/>
    </location>
</feature>
<comment type="catalytic activity">
    <reaction evidence="11 12 13">
        <text>NAD(+) + (deoxyribonucleotide)n-3'-hydroxyl + 5'-phospho-(deoxyribonucleotide)m = (deoxyribonucleotide)n+m + AMP + beta-nicotinamide D-nucleotide.</text>
        <dbReference type="EC" id="6.5.1.2"/>
    </reaction>
</comment>
<dbReference type="GO" id="GO:0046872">
    <property type="term" value="F:metal ion binding"/>
    <property type="evidence" value="ECO:0007669"/>
    <property type="project" value="UniProtKB-KW"/>
</dbReference>
<evidence type="ECO:0000256" key="8">
    <source>
        <dbReference type="ARBA" id="ARBA00023027"/>
    </source>
</evidence>
<evidence type="ECO:0000313" key="16">
    <source>
        <dbReference type="EMBL" id="OOV34040.1"/>
    </source>
</evidence>
<dbReference type="GO" id="GO:0003911">
    <property type="term" value="F:DNA ligase (NAD+) activity"/>
    <property type="evidence" value="ECO:0007669"/>
    <property type="project" value="UniProtKB-UniRule"/>
</dbReference>
<feature type="binding site" evidence="12">
    <location>
        <begin position="88"/>
        <end position="89"/>
    </location>
    <ligand>
        <name>NAD(+)</name>
        <dbReference type="ChEBI" id="CHEBI:57540"/>
    </ligand>
</feature>
<evidence type="ECO:0000256" key="4">
    <source>
        <dbReference type="ARBA" id="ARBA00022723"/>
    </source>
</evidence>
<dbReference type="InterPro" id="IPR004150">
    <property type="entry name" value="NAD_DNA_ligase_OB"/>
</dbReference>
<dbReference type="Gene3D" id="1.10.150.20">
    <property type="entry name" value="5' to 3' exonuclease, C-terminal subdomain"/>
    <property type="match status" value="3"/>
</dbReference>
<reference evidence="16 17" key="1">
    <citation type="submission" date="2017-02" db="EMBL/GenBank/DDBJ databases">
        <title>Draft Genome Sequences of 'Candidatus Synechococcus spongiarum', Cyanobacterial Symbionts of the Mediterranean Sponge Aplysina aerophoba from two locations.</title>
        <authorList>
            <person name="Slaby B.M."/>
            <person name="Hentschel U."/>
        </authorList>
    </citation>
    <scope>NUCLEOTIDE SEQUENCE [LARGE SCALE GENOMIC DNA]</scope>
    <source>
        <strain evidence="16">LMB bulk15N</strain>
    </source>
</reference>
<feature type="binding site" evidence="12">
    <location>
        <begin position="39"/>
        <end position="43"/>
    </location>
    <ligand>
        <name>NAD(+)</name>
        <dbReference type="ChEBI" id="CHEBI:57540"/>
    </ligand>
</feature>
<dbReference type="Gene3D" id="3.30.470.30">
    <property type="entry name" value="DNA ligase/mRNA capping enzyme"/>
    <property type="match status" value="1"/>
</dbReference>
<dbReference type="CDD" id="cd17748">
    <property type="entry name" value="BRCT_DNA_ligase_like"/>
    <property type="match status" value="1"/>
</dbReference>
<feature type="binding site" evidence="12">
    <location>
        <position position="145"/>
    </location>
    <ligand>
        <name>NAD(+)</name>
        <dbReference type="ChEBI" id="CHEBI:57540"/>
    </ligand>
</feature>
<dbReference type="NCBIfam" id="TIGR00575">
    <property type="entry name" value="dnlj"/>
    <property type="match status" value="1"/>
</dbReference>
<dbReference type="InterPro" id="IPR001679">
    <property type="entry name" value="DNA_ligase"/>
</dbReference>
<evidence type="ECO:0000256" key="13">
    <source>
        <dbReference type="RuleBase" id="RU000618"/>
    </source>
</evidence>
<evidence type="ECO:0000256" key="12">
    <source>
        <dbReference type="HAMAP-Rule" id="MF_01588"/>
    </source>
</evidence>
<feature type="binding site" evidence="12">
    <location>
        <position position="323"/>
    </location>
    <ligand>
        <name>NAD(+)</name>
        <dbReference type="ChEBI" id="CHEBI:57540"/>
    </ligand>
</feature>
<comment type="caution">
    <text evidence="12">Lacks conserved residue(s) required for the propagation of feature annotation.</text>
</comment>
<dbReference type="SUPFAM" id="SSF50249">
    <property type="entry name" value="Nucleic acid-binding proteins"/>
    <property type="match status" value="1"/>
</dbReference>
<dbReference type="GO" id="GO:0006260">
    <property type="term" value="P:DNA replication"/>
    <property type="evidence" value="ECO:0007669"/>
    <property type="project" value="UniProtKB-KW"/>
</dbReference>
<dbReference type="InterPro" id="IPR036420">
    <property type="entry name" value="BRCT_dom_sf"/>
</dbReference>
<evidence type="ECO:0000256" key="11">
    <source>
        <dbReference type="ARBA" id="ARBA00034005"/>
    </source>
</evidence>
<dbReference type="InterPro" id="IPR041663">
    <property type="entry name" value="DisA/LigA_HHH"/>
</dbReference>
<evidence type="ECO:0000256" key="7">
    <source>
        <dbReference type="ARBA" id="ARBA00022842"/>
    </source>
</evidence>
<dbReference type="InterPro" id="IPR018239">
    <property type="entry name" value="DNA_ligase_AS"/>
</dbReference>
<dbReference type="SUPFAM" id="SSF47781">
    <property type="entry name" value="RuvA domain 2-like"/>
    <property type="match status" value="2"/>
</dbReference>
<feature type="region of interest" description="Disordered" evidence="14">
    <location>
        <begin position="826"/>
        <end position="856"/>
    </location>
</feature>
<dbReference type="Gene3D" id="3.40.50.10190">
    <property type="entry name" value="BRCT domain"/>
    <property type="match status" value="1"/>
</dbReference>
<keyword evidence="2 12" id="KW-0436">Ligase</keyword>
<dbReference type="InterPro" id="IPR013840">
    <property type="entry name" value="DNAligase_N"/>
</dbReference>
<feature type="binding site" evidence="12">
    <location>
        <position position="299"/>
    </location>
    <ligand>
        <name>NAD(+)</name>
        <dbReference type="ChEBI" id="CHEBI:57540"/>
    </ligand>
</feature>
<dbReference type="GO" id="GO:0005829">
    <property type="term" value="C:cytosol"/>
    <property type="evidence" value="ECO:0007669"/>
    <property type="project" value="TreeGrafter"/>
</dbReference>